<name>A0ABT3G9R5_9BACT</name>
<sequence length="173" mass="19912">MKCLTDSEVSVWLQPRGIAEDPYARGVAPEHYLQFLVPLKYSRIESFIGCYCRQLIPESELLIQVTDWAHYTPEQMLIVDGIRALHREQRCLIDAPGHWIAPDEMPVALALFTHCTAAAWSAYLYSPQDRTTLHIWEGELFDFWSDSAEKHAAMRALLREFKLEETSSTKPES</sequence>
<comment type="caution">
    <text evidence="1">The sequence shown here is derived from an EMBL/GenBank/DDBJ whole genome shotgun (WGS) entry which is preliminary data.</text>
</comment>
<proteinExistence type="predicted"/>
<dbReference type="RefSeq" id="WP_264516167.1">
    <property type="nucleotide sequence ID" value="NZ_JAPDDR010000016.1"/>
</dbReference>
<dbReference type="Proteomes" id="UP001165653">
    <property type="component" value="Unassembled WGS sequence"/>
</dbReference>
<protein>
    <submittedName>
        <fullName evidence="1">Uncharacterized protein</fullName>
    </submittedName>
</protein>
<keyword evidence="2" id="KW-1185">Reference proteome</keyword>
<organism evidence="1 2">
    <name type="scientific">Luteolibacter rhizosphaerae</name>
    <dbReference type="NCBI Taxonomy" id="2989719"/>
    <lineage>
        <taxon>Bacteria</taxon>
        <taxon>Pseudomonadati</taxon>
        <taxon>Verrucomicrobiota</taxon>
        <taxon>Verrucomicrobiia</taxon>
        <taxon>Verrucomicrobiales</taxon>
        <taxon>Verrucomicrobiaceae</taxon>
        <taxon>Luteolibacter</taxon>
    </lineage>
</organism>
<accession>A0ABT3G9R5</accession>
<dbReference type="EMBL" id="JAPDDR010000016">
    <property type="protein sequence ID" value="MCW1916587.1"/>
    <property type="molecule type" value="Genomic_DNA"/>
</dbReference>
<evidence type="ECO:0000313" key="1">
    <source>
        <dbReference type="EMBL" id="MCW1916587.1"/>
    </source>
</evidence>
<reference evidence="1" key="1">
    <citation type="submission" date="2022-10" db="EMBL/GenBank/DDBJ databases">
        <title>Luteolibacter sp. GHJ8, whole genome shotgun sequencing project.</title>
        <authorList>
            <person name="Zhao G."/>
            <person name="Shen L."/>
        </authorList>
    </citation>
    <scope>NUCLEOTIDE SEQUENCE</scope>
    <source>
        <strain evidence="1">GHJ8</strain>
    </source>
</reference>
<evidence type="ECO:0000313" key="2">
    <source>
        <dbReference type="Proteomes" id="UP001165653"/>
    </source>
</evidence>
<gene>
    <name evidence="1" type="ORF">OJ996_23570</name>
</gene>